<evidence type="ECO:0000256" key="1">
    <source>
        <dbReference type="SAM" id="MobiDB-lite"/>
    </source>
</evidence>
<protein>
    <submittedName>
        <fullName evidence="2">Uncharacterized protein</fullName>
    </submittedName>
</protein>
<evidence type="ECO:0000313" key="2">
    <source>
        <dbReference type="EMBL" id="KAF0291002.1"/>
    </source>
</evidence>
<proteinExistence type="predicted"/>
<sequence>MFGCWRTMLDYRSHDDEEETYLSCRDLSTDGGRDFRLGSVSSYASGDSMPQDLARKVSAKSPKNASADADDSDCDSDASGEYEPLREPSTSRLSVRSASPPPPLPPPRPRCNSFHARRPSTDSVSGKAGGHFGEPPQASQSLGDLSTVPAEPAPATRQTSFYRFLASHRPAAPKRLALLWRRKSDRTTRSDKAFDDPDVTAEQSVPNINQLTSPVYELIVKPPSIVVNCPEGGSLGQDHLARDCPQNQSQQEDDEGYMTMDAIHVILGSPAPPSPLLGAPDVSAPPAADLESCYLDMTGVERLRLAQAFDACRDSAEDKPPALPARPSLRGRSLRTAALRHASGDKIYYGNLDDFHLALQALQFESRPAIAEDE</sequence>
<evidence type="ECO:0000313" key="3">
    <source>
        <dbReference type="Proteomes" id="UP000440578"/>
    </source>
</evidence>
<organism evidence="2 3">
    <name type="scientific">Amphibalanus amphitrite</name>
    <name type="common">Striped barnacle</name>
    <name type="synonym">Balanus amphitrite</name>
    <dbReference type="NCBI Taxonomy" id="1232801"/>
    <lineage>
        <taxon>Eukaryota</taxon>
        <taxon>Metazoa</taxon>
        <taxon>Ecdysozoa</taxon>
        <taxon>Arthropoda</taxon>
        <taxon>Crustacea</taxon>
        <taxon>Multicrustacea</taxon>
        <taxon>Cirripedia</taxon>
        <taxon>Thoracica</taxon>
        <taxon>Thoracicalcarea</taxon>
        <taxon>Balanomorpha</taxon>
        <taxon>Balanoidea</taxon>
        <taxon>Balanidae</taxon>
        <taxon>Amphibalaninae</taxon>
        <taxon>Amphibalanus</taxon>
    </lineage>
</organism>
<keyword evidence="3" id="KW-1185">Reference proteome</keyword>
<reference evidence="2 3" key="1">
    <citation type="submission" date="2019-07" db="EMBL/GenBank/DDBJ databases">
        <title>Draft genome assembly of a fouling barnacle, Amphibalanus amphitrite (Darwin, 1854): The first reference genome for Thecostraca.</title>
        <authorList>
            <person name="Kim W."/>
        </authorList>
    </citation>
    <scope>NUCLEOTIDE SEQUENCE [LARGE SCALE GENOMIC DNA]</scope>
    <source>
        <strain evidence="2">SNU_AA5</strain>
        <tissue evidence="2">Soma without cirri and trophi</tissue>
    </source>
</reference>
<feature type="compositionally biased region" description="Acidic residues" evidence="1">
    <location>
        <begin position="68"/>
        <end position="80"/>
    </location>
</feature>
<name>A0A6A4VKG7_AMPAM</name>
<gene>
    <name evidence="2" type="ORF">FJT64_010834</name>
</gene>
<dbReference type="Proteomes" id="UP000440578">
    <property type="component" value="Unassembled WGS sequence"/>
</dbReference>
<comment type="caution">
    <text evidence="2">The sequence shown here is derived from an EMBL/GenBank/DDBJ whole genome shotgun (WGS) entry which is preliminary data.</text>
</comment>
<feature type="region of interest" description="Disordered" evidence="1">
    <location>
        <begin position="38"/>
        <end position="153"/>
    </location>
</feature>
<feature type="compositionally biased region" description="Pro residues" evidence="1">
    <location>
        <begin position="99"/>
        <end position="109"/>
    </location>
</feature>
<dbReference type="AlphaFoldDB" id="A0A6A4VKG7"/>
<accession>A0A6A4VKG7</accession>
<dbReference type="EMBL" id="VIIS01001915">
    <property type="protein sequence ID" value="KAF0291002.1"/>
    <property type="molecule type" value="Genomic_DNA"/>
</dbReference>